<organism evidence="1 2">
    <name type="scientific">Claviceps humidiphila</name>
    <dbReference type="NCBI Taxonomy" id="1294629"/>
    <lineage>
        <taxon>Eukaryota</taxon>
        <taxon>Fungi</taxon>
        <taxon>Dikarya</taxon>
        <taxon>Ascomycota</taxon>
        <taxon>Pezizomycotina</taxon>
        <taxon>Sordariomycetes</taxon>
        <taxon>Hypocreomycetidae</taxon>
        <taxon>Hypocreales</taxon>
        <taxon>Clavicipitaceae</taxon>
        <taxon>Claviceps</taxon>
    </lineage>
</organism>
<keyword evidence="2" id="KW-1185">Reference proteome</keyword>
<protein>
    <submittedName>
        <fullName evidence="1">Uncharacterized protein</fullName>
    </submittedName>
</protein>
<name>A0A9P7PYH5_9HYPO</name>
<proteinExistence type="predicted"/>
<sequence length="66" mass="7565">MTTGHDPLPPDEIDGWYQQGASILSQTEEDSLEPDEWFYNAKGFIKSSQRSWRASTGNILTPRDHR</sequence>
<dbReference type="EMBL" id="SRQM01000682">
    <property type="protein sequence ID" value="KAG6106960.1"/>
    <property type="molecule type" value="Genomic_DNA"/>
</dbReference>
<dbReference type="Proteomes" id="UP000732380">
    <property type="component" value="Unassembled WGS sequence"/>
</dbReference>
<reference evidence="1 2" key="1">
    <citation type="journal article" date="2020" name="bioRxiv">
        <title>Whole genome comparisons of ergot fungi reveals the divergence and evolution of species within the genus Claviceps are the result of varying mechanisms driving genome evolution and host range expansion.</title>
        <authorList>
            <person name="Wyka S.A."/>
            <person name="Mondo S.J."/>
            <person name="Liu M."/>
            <person name="Dettman J."/>
            <person name="Nalam V."/>
            <person name="Broders K.D."/>
        </authorList>
    </citation>
    <scope>NUCLEOTIDE SEQUENCE [LARGE SCALE GENOMIC DNA]</scope>
    <source>
        <strain evidence="1 2">LM576</strain>
    </source>
</reference>
<evidence type="ECO:0000313" key="1">
    <source>
        <dbReference type="EMBL" id="KAG6106960.1"/>
    </source>
</evidence>
<evidence type="ECO:0000313" key="2">
    <source>
        <dbReference type="Proteomes" id="UP000732380"/>
    </source>
</evidence>
<dbReference type="AlphaFoldDB" id="A0A9P7PYH5"/>
<comment type="caution">
    <text evidence="1">The sequence shown here is derived from an EMBL/GenBank/DDBJ whole genome shotgun (WGS) entry which is preliminary data.</text>
</comment>
<accession>A0A9P7PYH5</accession>
<gene>
    <name evidence="1" type="ORF">E4U13_007169</name>
</gene>